<dbReference type="PROSITE" id="PS00028">
    <property type="entry name" value="ZINC_FINGER_C2H2_1"/>
    <property type="match status" value="1"/>
</dbReference>
<sequence>MEFTQHEDSRTLSDESDKQDVVNDDIGIGRSYECVFCKRGFTTAQALGGHMNIHRRDRARNKQPASGSMMNYQSEEYMRPGFLHSISSQPSFYSPAMETHKNHHHYRQMHANRPVCGVSPHQHRYYCADRESLSQRLPPFRLFEDNWSASLSLQIGPTYMDERQDGQKPANKEDELDLELRLGHDP</sequence>
<proteinExistence type="predicted"/>
<dbReference type="AlphaFoldDB" id="A0AAP0JQW6"/>
<name>A0AAP0JQW6_9MAGN</name>
<evidence type="ECO:0000256" key="3">
    <source>
        <dbReference type="ARBA" id="ARBA00022771"/>
    </source>
</evidence>
<evidence type="ECO:0000256" key="5">
    <source>
        <dbReference type="ARBA" id="ARBA00023015"/>
    </source>
</evidence>
<reference evidence="11 12" key="1">
    <citation type="submission" date="2024-01" db="EMBL/GenBank/DDBJ databases">
        <title>Genome assemblies of Stephania.</title>
        <authorList>
            <person name="Yang L."/>
        </authorList>
    </citation>
    <scope>NUCLEOTIDE SEQUENCE [LARGE SCALE GENOMIC DNA]</scope>
    <source>
        <strain evidence="11">QJT</strain>
        <tissue evidence="11">Leaf</tissue>
    </source>
</reference>
<evidence type="ECO:0000256" key="4">
    <source>
        <dbReference type="ARBA" id="ARBA00022833"/>
    </source>
</evidence>
<keyword evidence="5" id="KW-0805">Transcription regulation</keyword>
<keyword evidence="12" id="KW-1185">Reference proteome</keyword>
<dbReference type="PROSITE" id="PS50157">
    <property type="entry name" value="ZINC_FINGER_C2H2_2"/>
    <property type="match status" value="1"/>
</dbReference>
<dbReference type="InterPro" id="IPR036236">
    <property type="entry name" value="Znf_C2H2_sf"/>
</dbReference>
<evidence type="ECO:0000256" key="7">
    <source>
        <dbReference type="ARBA" id="ARBA00023242"/>
    </source>
</evidence>
<dbReference type="SUPFAM" id="SSF57667">
    <property type="entry name" value="beta-beta-alpha zinc fingers"/>
    <property type="match status" value="1"/>
</dbReference>
<dbReference type="EMBL" id="JBBNAE010000003">
    <property type="protein sequence ID" value="KAK9137748.1"/>
    <property type="molecule type" value="Genomic_DNA"/>
</dbReference>
<evidence type="ECO:0000256" key="2">
    <source>
        <dbReference type="ARBA" id="ARBA00022723"/>
    </source>
</evidence>
<evidence type="ECO:0000313" key="11">
    <source>
        <dbReference type="EMBL" id="KAK9137748.1"/>
    </source>
</evidence>
<dbReference type="Gene3D" id="3.30.160.60">
    <property type="entry name" value="Classic Zinc Finger"/>
    <property type="match status" value="1"/>
</dbReference>
<evidence type="ECO:0000313" key="12">
    <source>
        <dbReference type="Proteomes" id="UP001417504"/>
    </source>
</evidence>
<dbReference type="InterPro" id="IPR052426">
    <property type="entry name" value="Plant_dev_regulator"/>
</dbReference>
<evidence type="ECO:0000256" key="6">
    <source>
        <dbReference type="ARBA" id="ARBA00023163"/>
    </source>
</evidence>
<feature type="region of interest" description="Disordered" evidence="9">
    <location>
        <begin position="161"/>
        <end position="186"/>
    </location>
</feature>
<dbReference type="PANTHER" id="PTHR45801:SF77">
    <property type="entry name" value="C2H2-TYPE DOMAIN-CONTAINING PROTEIN"/>
    <property type="match status" value="1"/>
</dbReference>
<evidence type="ECO:0000256" key="1">
    <source>
        <dbReference type="ARBA" id="ARBA00004123"/>
    </source>
</evidence>
<comment type="subcellular location">
    <subcellularLocation>
        <location evidence="1">Nucleus</location>
    </subcellularLocation>
</comment>
<evidence type="ECO:0000256" key="8">
    <source>
        <dbReference type="PROSITE-ProRule" id="PRU00042"/>
    </source>
</evidence>
<keyword evidence="4" id="KW-0862">Zinc</keyword>
<organism evidence="11 12">
    <name type="scientific">Stephania japonica</name>
    <dbReference type="NCBI Taxonomy" id="461633"/>
    <lineage>
        <taxon>Eukaryota</taxon>
        <taxon>Viridiplantae</taxon>
        <taxon>Streptophyta</taxon>
        <taxon>Embryophyta</taxon>
        <taxon>Tracheophyta</taxon>
        <taxon>Spermatophyta</taxon>
        <taxon>Magnoliopsida</taxon>
        <taxon>Ranunculales</taxon>
        <taxon>Menispermaceae</taxon>
        <taxon>Menispermoideae</taxon>
        <taxon>Cissampelideae</taxon>
        <taxon>Stephania</taxon>
    </lineage>
</organism>
<feature type="domain" description="C2H2-type" evidence="10">
    <location>
        <begin position="32"/>
        <end position="59"/>
    </location>
</feature>
<keyword evidence="6" id="KW-0804">Transcription</keyword>
<keyword evidence="3 8" id="KW-0863">Zinc-finger</keyword>
<protein>
    <recommendedName>
        <fullName evidence="10">C2H2-type domain-containing protein</fullName>
    </recommendedName>
</protein>
<comment type="caution">
    <text evidence="11">The sequence shown here is derived from an EMBL/GenBank/DDBJ whole genome shotgun (WGS) entry which is preliminary data.</text>
</comment>
<dbReference type="GO" id="GO:0005634">
    <property type="term" value="C:nucleus"/>
    <property type="evidence" value="ECO:0007669"/>
    <property type="project" value="UniProtKB-SubCell"/>
</dbReference>
<evidence type="ECO:0000259" key="10">
    <source>
        <dbReference type="PROSITE" id="PS50157"/>
    </source>
</evidence>
<dbReference type="Proteomes" id="UP001417504">
    <property type="component" value="Unassembled WGS sequence"/>
</dbReference>
<dbReference type="PANTHER" id="PTHR45801">
    <property type="entry name" value="OS07G0101800 PROTEIN"/>
    <property type="match status" value="1"/>
</dbReference>
<evidence type="ECO:0000256" key="9">
    <source>
        <dbReference type="SAM" id="MobiDB-lite"/>
    </source>
</evidence>
<dbReference type="InterPro" id="IPR013087">
    <property type="entry name" value="Znf_C2H2_type"/>
</dbReference>
<dbReference type="GO" id="GO:0008270">
    <property type="term" value="F:zinc ion binding"/>
    <property type="evidence" value="ECO:0007669"/>
    <property type="project" value="UniProtKB-KW"/>
</dbReference>
<dbReference type="Pfam" id="PF13912">
    <property type="entry name" value="zf-C2H2_6"/>
    <property type="match status" value="1"/>
</dbReference>
<gene>
    <name evidence="11" type="ORF">Sjap_008342</name>
</gene>
<accession>A0AAP0JQW6</accession>
<keyword evidence="2" id="KW-0479">Metal-binding</keyword>
<keyword evidence="7" id="KW-0539">Nucleus</keyword>